<dbReference type="Gene3D" id="3.30.70.270">
    <property type="match status" value="1"/>
</dbReference>
<dbReference type="AlphaFoldDB" id="T0XWW2"/>
<reference evidence="3" key="2">
    <citation type="journal article" date="2014" name="ISME J.">
        <title>Microbial stratification in low pH oxic and suboxic macroscopic growths along an acid mine drainage.</title>
        <authorList>
            <person name="Mendez-Garcia C."/>
            <person name="Mesa V."/>
            <person name="Sprenger R.R."/>
            <person name="Richter M."/>
            <person name="Diez M.S."/>
            <person name="Solano J."/>
            <person name="Bargiela R."/>
            <person name="Golyshina O.V."/>
            <person name="Manteca A."/>
            <person name="Ramos J.L."/>
            <person name="Gallego J.R."/>
            <person name="Llorente I."/>
            <person name="Martins Dos Santos V.A."/>
            <person name="Jensen O.N."/>
            <person name="Pelaez A.I."/>
            <person name="Sanchez J."/>
            <person name="Ferrer M."/>
        </authorList>
    </citation>
    <scope>NUCLEOTIDE SEQUENCE</scope>
</reference>
<dbReference type="SUPFAM" id="SSF55785">
    <property type="entry name" value="PYP-like sensor domain (PAS domain)"/>
    <property type="match status" value="1"/>
</dbReference>
<feature type="non-terminal residue" evidence="3">
    <location>
        <position position="256"/>
    </location>
</feature>
<dbReference type="NCBIfam" id="TIGR00229">
    <property type="entry name" value="sensory_box"/>
    <property type="match status" value="1"/>
</dbReference>
<proteinExistence type="predicted"/>
<feature type="domain" description="PAC" evidence="1">
    <location>
        <begin position="40"/>
        <end position="92"/>
    </location>
</feature>
<evidence type="ECO:0000313" key="3">
    <source>
        <dbReference type="EMBL" id="EQD27311.1"/>
    </source>
</evidence>
<dbReference type="EMBL" id="AUZX01016046">
    <property type="protein sequence ID" value="EQD27311.1"/>
    <property type="molecule type" value="Genomic_DNA"/>
</dbReference>
<dbReference type="InterPro" id="IPR013656">
    <property type="entry name" value="PAS_4"/>
</dbReference>
<dbReference type="SMART" id="SM00267">
    <property type="entry name" value="GGDEF"/>
    <property type="match status" value="1"/>
</dbReference>
<gene>
    <name evidence="3" type="ORF">B1A_21707</name>
</gene>
<dbReference type="Pfam" id="PF00990">
    <property type="entry name" value="GGDEF"/>
    <property type="match status" value="1"/>
</dbReference>
<dbReference type="InterPro" id="IPR043128">
    <property type="entry name" value="Rev_trsase/Diguanyl_cyclase"/>
</dbReference>
<protein>
    <submittedName>
        <fullName evidence="3">Diguanylate cyclase/phosphodiesterase with PAS/PAC sensor(S)</fullName>
    </submittedName>
</protein>
<dbReference type="PANTHER" id="PTHR44757:SF4">
    <property type="entry name" value="DIGUANYLATE CYCLASE DGCE-RELATED"/>
    <property type="match status" value="1"/>
</dbReference>
<dbReference type="InterPro" id="IPR052155">
    <property type="entry name" value="Biofilm_reg_signaling"/>
</dbReference>
<evidence type="ECO:0000259" key="1">
    <source>
        <dbReference type="PROSITE" id="PS50113"/>
    </source>
</evidence>
<dbReference type="InterPro" id="IPR000014">
    <property type="entry name" value="PAS"/>
</dbReference>
<feature type="non-terminal residue" evidence="3">
    <location>
        <position position="1"/>
    </location>
</feature>
<dbReference type="InterPro" id="IPR035965">
    <property type="entry name" value="PAS-like_dom_sf"/>
</dbReference>
<dbReference type="SUPFAM" id="SSF55073">
    <property type="entry name" value="Nucleotide cyclase"/>
    <property type="match status" value="1"/>
</dbReference>
<dbReference type="PROSITE" id="PS50113">
    <property type="entry name" value="PAC"/>
    <property type="match status" value="1"/>
</dbReference>
<dbReference type="Gene3D" id="3.30.450.20">
    <property type="entry name" value="PAS domain"/>
    <property type="match status" value="1"/>
</dbReference>
<accession>T0XWW2</accession>
<dbReference type="CDD" id="cd01949">
    <property type="entry name" value="GGDEF"/>
    <property type="match status" value="1"/>
</dbReference>
<evidence type="ECO:0000259" key="2">
    <source>
        <dbReference type="PROSITE" id="PS50887"/>
    </source>
</evidence>
<dbReference type="CDD" id="cd00130">
    <property type="entry name" value="PAS"/>
    <property type="match status" value="1"/>
</dbReference>
<dbReference type="InterPro" id="IPR000700">
    <property type="entry name" value="PAS-assoc_C"/>
</dbReference>
<organism evidence="3">
    <name type="scientific">mine drainage metagenome</name>
    <dbReference type="NCBI Taxonomy" id="410659"/>
    <lineage>
        <taxon>unclassified sequences</taxon>
        <taxon>metagenomes</taxon>
        <taxon>ecological metagenomes</taxon>
    </lineage>
</organism>
<comment type="caution">
    <text evidence="3">The sequence shown here is derived from an EMBL/GenBank/DDBJ whole genome shotgun (WGS) entry which is preliminary data.</text>
</comment>
<dbReference type="InterPro" id="IPR000160">
    <property type="entry name" value="GGDEF_dom"/>
</dbReference>
<name>T0XWW2_9ZZZZ</name>
<dbReference type="InterPro" id="IPR029787">
    <property type="entry name" value="Nucleotide_cyclase"/>
</dbReference>
<dbReference type="FunFam" id="3.30.70.270:FF:000001">
    <property type="entry name" value="Diguanylate cyclase domain protein"/>
    <property type="match status" value="1"/>
</dbReference>
<dbReference type="PROSITE" id="PS50887">
    <property type="entry name" value="GGDEF"/>
    <property type="match status" value="1"/>
</dbReference>
<dbReference type="PANTHER" id="PTHR44757">
    <property type="entry name" value="DIGUANYLATE CYCLASE DGCP"/>
    <property type="match status" value="1"/>
</dbReference>
<dbReference type="Pfam" id="PF08448">
    <property type="entry name" value="PAS_4"/>
    <property type="match status" value="1"/>
</dbReference>
<sequence length="256" mass="27589">GQAVGRVFEDVVSLVEEGDRRLLAEPLRQTLSSGTAVNLGRRALLVVRNDGGERSIELSASPIRTADGRLTGALVLLHDVSELRGIARQMSYQATHDALTGLVNRHEFERRLQEAVESGQRGDGQHVLCCLDLDRFKVVNDTSGHVAGDGVLREVAKVLRDAVRDSDTVARVGGDEFGMLLVGCPLEKARQIADDVCSSIADHRFVWREKIFSLGVSVGLVEISRGSGTPEELLAAADSACYVAKKRGSGRVAVYS</sequence>
<reference evidence="3" key="1">
    <citation type="submission" date="2013-08" db="EMBL/GenBank/DDBJ databases">
        <authorList>
            <person name="Mendez C."/>
            <person name="Richter M."/>
            <person name="Ferrer M."/>
            <person name="Sanchez J."/>
        </authorList>
    </citation>
    <scope>NUCLEOTIDE SEQUENCE</scope>
</reference>
<dbReference type="NCBIfam" id="TIGR00254">
    <property type="entry name" value="GGDEF"/>
    <property type="match status" value="1"/>
</dbReference>
<feature type="domain" description="GGDEF" evidence="2">
    <location>
        <begin position="124"/>
        <end position="256"/>
    </location>
</feature>